<dbReference type="RefSeq" id="XP_008727941.1">
    <property type="nucleotide sequence ID" value="XM_008729719.1"/>
</dbReference>
<dbReference type="Proteomes" id="UP000030678">
    <property type="component" value="Unassembled WGS sequence"/>
</dbReference>
<dbReference type="VEuPathDB" id="FungiDB:G647_05388"/>
<reference evidence="1 2" key="1">
    <citation type="submission" date="2013-03" db="EMBL/GenBank/DDBJ databases">
        <title>The Genome Sequence of Cladophialophora carrionii CBS 160.54.</title>
        <authorList>
            <consortium name="The Broad Institute Genomics Platform"/>
            <person name="Cuomo C."/>
            <person name="de Hoog S."/>
            <person name="Gorbushina A."/>
            <person name="Walker B."/>
            <person name="Young S.K."/>
            <person name="Zeng Q."/>
            <person name="Gargeya S."/>
            <person name="Fitzgerald M."/>
            <person name="Haas B."/>
            <person name="Abouelleil A."/>
            <person name="Allen A.W."/>
            <person name="Alvarado L."/>
            <person name="Arachchi H.M."/>
            <person name="Berlin A.M."/>
            <person name="Chapman S.B."/>
            <person name="Gainer-Dewar J."/>
            <person name="Goldberg J."/>
            <person name="Griggs A."/>
            <person name="Gujja S."/>
            <person name="Hansen M."/>
            <person name="Howarth C."/>
            <person name="Imamovic A."/>
            <person name="Ireland A."/>
            <person name="Larimer J."/>
            <person name="McCowan C."/>
            <person name="Murphy C."/>
            <person name="Pearson M."/>
            <person name="Poon T.W."/>
            <person name="Priest M."/>
            <person name="Roberts A."/>
            <person name="Saif S."/>
            <person name="Shea T."/>
            <person name="Sisk P."/>
            <person name="Sykes S."/>
            <person name="Wortman J."/>
            <person name="Nusbaum C."/>
            <person name="Birren B."/>
        </authorList>
    </citation>
    <scope>NUCLEOTIDE SEQUENCE [LARGE SCALE GENOMIC DNA]</scope>
    <source>
        <strain evidence="1 2">CBS 160.54</strain>
    </source>
</reference>
<dbReference type="GeneID" id="19983881"/>
<evidence type="ECO:0000313" key="2">
    <source>
        <dbReference type="Proteomes" id="UP000030678"/>
    </source>
</evidence>
<evidence type="ECO:0000313" key="1">
    <source>
        <dbReference type="EMBL" id="ETI23586.1"/>
    </source>
</evidence>
<name>V9DA76_9EURO</name>
<dbReference type="AlphaFoldDB" id="V9DA76"/>
<organism evidence="1 2">
    <name type="scientific">Cladophialophora carrionii CBS 160.54</name>
    <dbReference type="NCBI Taxonomy" id="1279043"/>
    <lineage>
        <taxon>Eukaryota</taxon>
        <taxon>Fungi</taxon>
        <taxon>Dikarya</taxon>
        <taxon>Ascomycota</taxon>
        <taxon>Pezizomycotina</taxon>
        <taxon>Eurotiomycetes</taxon>
        <taxon>Chaetothyriomycetidae</taxon>
        <taxon>Chaetothyriales</taxon>
        <taxon>Herpotrichiellaceae</taxon>
        <taxon>Cladophialophora</taxon>
    </lineage>
</organism>
<protein>
    <submittedName>
        <fullName evidence="1">Uncharacterized protein</fullName>
    </submittedName>
</protein>
<proteinExistence type="predicted"/>
<dbReference type="EMBL" id="KB822705">
    <property type="protein sequence ID" value="ETI23586.1"/>
    <property type="molecule type" value="Genomic_DNA"/>
</dbReference>
<dbReference type="HOGENOM" id="CLU_3159926_0_0_1"/>
<accession>V9DA76</accession>
<sequence>MKALIQVSWMAPLRRAGIRLHHIRMMQVDFSCKFVECLENHKSAFHQT</sequence>
<gene>
    <name evidence="1" type="ORF">G647_05388</name>
</gene>